<protein>
    <submittedName>
        <fullName evidence="4">LLM class flavin-dependent oxidoreductase</fullName>
        <ecNumber evidence="4">1.-.-.-</ecNumber>
    </submittedName>
</protein>
<feature type="domain" description="Luciferase-like" evidence="3">
    <location>
        <begin position="41"/>
        <end position="350"/>
    </location>
</feature>
<keyword evidence="5" id="KW-1185">Reference proteome</keyword>
<dbReference type="InterPro" id="IPR036661">
    <property type="entry name" value="Luciferase-like_sf"/>
</dbReference>
<organism evidence="4 5">
    <name type="scientific">Pseudonocardia lutea</name>
    <dbReference type="NCBI Taxonomy" id="2172015"/>
    <lineage>
        <taxon>Bacteria</taxon>
        <taxon>Bacillati</taxon>
        <taxon>Actinomycetota</taxon>
        <taxon>Actinomycetes</taxon>
        <taxon>Pseudonocardiales</taxon>
        <taxon>Pseudonocardiaceae</taxon>
        <taxon>Pseudonocardia</taxon>
    </lineage>
</organism>
<dbReference type="EC" id="1.-.-.-" evidence="4"/>
<sequence>MQHWHFSETAYPYLPDPESYESIRVTLPNGVIDPERAAGLWDRYIREWQVADECGLNVMVNEHHSTATCMNSVAPVVAGVLARVTTRARILLLGNPVANRRDPVRIAEEMALVDLLSHGRLDVGFVRGVPYEISATNSKPIRMTERMWEAIELITRAWSTHDGPFNWEGEFFHHRQVNIWPRPYQEPTPPVWVTAVSPTSAARIADHGYRLGTFLTGYEGTRAVYQVYRDRCAEQGLPTPGDDRFGYAALVYTGRTDEEGLEGARTLLWYLHSNKVATEFLYPPGYIPYQLRAAGLRAHGAVHDPALLRDQGGPAKKDLASMSLDELIEQGIVFAGSASTVAGQIERFYDHVGGFGHLLLMGQAGHLGHDETVRGLRRFAEDVVPRLDRVTDGVTV</sequence>
<dbReference type="Pfam" id="PF00296">
    <property type="entry name" value="Bac_luciferase"/>
    <property type="match status" value="1"/>
</dbReference>
<gene>
    <name evidence="4" type="ORF">ACFQH9_06930</name>
</gene>
<keyword evidence="1 4" id="KW-0560">Oxidoreductase</keyword>
<keyword evidence="2" id="KW-0503">Monooxygenase</keyword>
<dbReference type="EMBL" id="JBHSQK010000011">
    <property type="protein sequence ID" value="MFC5948004.1"/>
    <property type="molecule type" value="Genomic_DNA"/>
</dbReference>
<evidence type="ECO:0000256" key="1">
    <source>
        <dbReference type="ARBA" id="ARBA00023002"/>
    </source>
</evidence>
<proteinExistence type="predicted"/>
<dbReference type="InterPro" id="IPR050766">
    <property type="entry name" value="Bact_Lucif_Oxidored"/>
</dbReference>
<dbReference type="Gene3D" id="3.20.20.30">
    <property type="entry name" value="Luciferase-like domain"/>
    <property type="match status" value="1"/>
</dbReference>
<reference evidence="5" key="1">
    <citation type="journal article" date="2019" name="Int. J. Syst. Evol. Microbiol.">
        <title>The Global Catalogue of Microorganisms (GCM) 10K type strain sequencing project: providing services to taxonomists for standard genome sequencing and annotation.</title>
        <authorList>
            <consortium name="The Broad Institute Genomics Platform"/>
            <consortium name="The Broad Institute Genome Sequencing Center for Infectious Disease"/>
            <person name="Wu L."/>
            <person name="Ma J."/>
        </authorList>
    </citation>
    <scope>NUCLEOTIDE SEQUENCE [LARGE SCALE GENOMIC DNA]</scope>
    <source>
        <strain evidence="5">CGMCC 4.7397</strain>
    </source>
</reference>
<dbReference type="PANTHER" id="PTHR30137">
    <property type="entry name" value="LUCIFERASE-LIKE MONOOXYGENASE"/>
    <property type="match status" value="1"/>
</dbReference>
<dbReference type="PANTHER" id="PTHR30137:SF8">
    <property type="entry name" value="BLR5498 PROTEIN"/>
    <property type="match status" value="1"/>
</dbReference>
<evidence type="ECO:0000259" key="3">
    <source>
        <dbReference type="Pfam" id="PF00296"/>
    </source>
</evidence>
<dbReference type="Proteomes" id="UP001596119">
    <property type="component" value="Unassembled WGS sequence"/>
</dbReference>
<dbReference type="GO" id="GO:0016491">
    <property type="term" value="F:oxidoreductase activity"/>
    <property type="evidence" value="ECO:0007669"/>
    <property type="project" value="UniProtKB-KW"/>
</dbReference>
<dbReference type="RefSeq" id="WP_379565062.1">
    <property type="nucleotide sequence ID" value="NZ_JBHSQK010000011.1"/>
</dbReference>
<dbReference type="SUPFAM" id="SSF51679">
    <property type="entry name" value="Bacterial luciferase-like"/>
    <property type="match status" value="1"/>
</dbReference>
<evidence type="ECO:0000313" key="4">
    <source>
        <dbReference type="EMBL" id="MFC5948004.1"/>
    </source>
</evidence>
<accession>A0ABW1I6V1</accession>
<comment type="caution">
    <text evidence="4">The sequence shown here is derived from an EMBL/GenBank/DDBJ whole genome shotgun (WGS) entry which is preliminary data.</text>
</comment>
<name>A0ABW1I6V1_9PSEU</name>
<evidence type="ECO:0000256" key="2">
    <source>
        <dbReference type="ARBA" id="ARBA00023033"/>
    </source>
</evidence>
<dbReference type="InterPro" id="IPR011251">
    <property type="entry name" value="Luciferase-like_dom"/>
</dbReference>
<evidence type="ECO:0000313" key="5">
    <source>
        <dbReference type="Proteomes" id="UP001596119"/>
    </source>
</evidence>